<keyword evidence="3" id="KW-1185">Reference proteome</keyword>
<comment type="caution">
    <text evidence="2">The sequence shown here is derived from an EMBL/GenBank/DDBJ whole genome shotgun (WGS) entry which is preliminary data.</text>
</comment>
<dbReference type="Proteomes" id="UP000807353">
    <property type="component" value="Unassembled WGS sequence"/>
</dbReference>
<protein>
    <recommendedName>
        <fullName evidence="4">RNase H type-1 domain-containing protein</fullName>
    </recommendedName>
</protein>
<reference evidence="2" key="1">
    <citation type="submission" date="2020-11" db="EMBL/GenBank/DDBJ databases">
        <authorList>
            <consortium name="DOE Joint Genome Institute"/>
            <person name="Ahrendt S."/>
            <person name="Riley R."/>
            <person name="Andreopoulos W."/>
            <person name="Labutti K."/>
            <person name="Pangilinan J."/>
            <person name="Ruiz-Duenas F.J."/>
            <person name="Barrasa J.M."/>
            <person name="Sanchez-Garcia M."/>
            <person name="Camarero S."/>
            <person name="Miyauchi S."/>
            <person name="Serrano A."/>
            <person name="Linde D."/>
            <person name="Babiker R."/>
            <person name="Drula E."/>
            <person name="Ayuso-Fernandez I."/>
            <person name="Pacheco R."/>
            <person name="Padilla G."/>
            <person name="Ferreira P."/>
            <person name="Barriuso J."/>
            <person name="Kellner H."/>
            <person name="Castanera R."/>
            <person name="Alfaro M."/>
            <person name="Ramirez L."/>
            <person name="Pisabarro A.G."/>
            <person name="Kuo A."/>
            <person name="Tritt A."/>
            <person name="Lipzen A."/>
            <person name="He G."/>
            <person name="Yan M."/>
            <person name="Ng V."/>
            <person name="Cullen D."/>
            <person name="Martin F."/>
            <person name="Rosso M.-N."/>
            <person name="Henrissat B."/>
            <person name="Hibbett D."/>
            <person name="Martinez A.T."/>
            <person name="Grigoriev I.V."/>
        </authorList>
    </citation>
    <scope>NUCLEOTIDE SEQUENCE</scope>
    <source>
        <strain evidence="2">CBS 247.69</strain>
    </source>
</reference>
<evidence type="ECO:0000313" key="2">
    <source>
        <dbReference type="EMBL" id="KAF9461221.1"/>
    </source>
</evidence>
<feature type="chain" id="PRO_5040304409" description="RNase H type-1 domain-containing protein" evidence="1">
    <location>
        <begin position="28"/>
        <end position="311"/>
    </location>
</feature>
<name>A0A9P5Y4M2_9AGAR</name>
<accession>A0A9P5Y4M2</accession>
<gene>
    <name evidence="2" type="ORF">BDZ94DRAFT_1299379</name>
</gene>
<dbReference type="OrthoDB" id="3258143at2759"/>
<sequence length="311" mass="34454">MSSIICWGLPFTLTLWFDGLGIWSVWGDGGISHNTLVVQLCLFFSSSIHSTSFPSPPTNFDRATIPNDIKNYQAIHPAEPCQKTTNHPAQADRAGSLWPATMMAKFWKTTRIGRIGRREESQNPASIMTLTLLIGIDGWFTCIAQGHTCSILQTSNIELDEIHSIHIFSDSTNVIYHMMDASHHSGQMASLAICDMLLQWLDSQPNNHLHLHHITTGVELEDHQLVHIFISSAHVEVGAAPLISADYTRCAAVIHMLEEWNNLFYSLAYIGHAPIGAYQSRFFPNEPTTSALCLDGQIPEGDASAFAFNVP</sequence>
<dbReference type="EMBL" id="MU150287">
    <property type="protein sequence ID" value="KAF9461221.1"/>
    <property type="molecule type" value="Genomic_DNA"/>
</dbReference>
<proteinExistence type="predicted"/>
<keyword evidence="1" id="KW-0732">Signal</keyword>
<evidence type="ECO:0000256" key="1">
    <source>
        <dbReference type="SAM" id="SignalP"/>
    </source>
</evidence>
<organism evidence="2 3">
    <name type="scientific">Collybia nuda</name>
    <dbReference type="NCBI Taxonomy" id="64659"/>
    <lineage>
        <taxon>Eukaryota</taxon>
        <taxon>Fungi</taxon>
        <taxon>Dikarya</taxon>
        <taxon>Basidiomycota</taxon>
        <taxon>Agaricomycotina</taxon>
        <taxon>Agaricomycetes</taxon>
        <taxon>Agaricomycetidae</taxon>
        <taxon>Agaricales</taxon>
        <taxon>Tricholomatineae</taxon>
        <taxon>Clitocybaceae</taxon>
        <taxon>Collybia</taxon>
    </lineage>
</organism>
<feature type="signal peptide" evidence="1">
    <location>
        <begin position="1"/>
        <end position="27"/>
    </location>
</feature>
<evidence type="ECO:0008006" key="4">
    <source>
        <dbReference type="Google" id="ProtNLM"/>
    </source>
</evidence>
<evidence type="ECO:0000313" key="3">
    <source>
        <dbReference type="Proteomes" id="UP000807353"/>
    </source>
</evidence>
<dbReference type="AlphaFoldDB" id="A0A9P5Y4M2"/>